<keyword evidence="15" id="KW-1185">Reference proteome</keyword>
<evidence type="ECO:0000256" key="2">
    <source>
        <dbReference type="ARBA" id="ARBA00007193"/>
    </source>
</evidence>
<dbReference type="Pfam" id="PF00858">
    <property type="entry name" value="ASC"/>
    <property type="match status" value="1"/>
</dbReference>
<evidence type="ECO:0000313" key="15">
    <source>
        <dbReference type="Proteomes" id="UP001431783"/>
    </source>
</evidence>
<dbReference type="EMBL" id="JARQZJ010000147">
    <property type="protein sequence ID" value="KAK9893081.1"/>
    <property type="molecule type" value="Genomic_DNA"/>
</dbReference>
<evidence type="ECO:0000256" key="4">
    <source>
        <dbReference type="ARBA" id="ARBA00022461"/>
    </source>
</evidence>
<reference evidence="14 15" key="1">
    <citation type="submission" date="2023-03" db="EMBL/GenBank/DDBJ databases">
        <title>Genome insight into feeding habits of ladybird beetles.</title>
        <authorList>
            <person name="Li H.-S."/>
            <person name="Huang Y.-H."/>
            <person name="Pang H."/>
        </authorList>
    </citation>
    <scope>NUCLEOTIDE SEQUENCE [LARGE SCALE GENOMIC DNA]</scope>
    <source>
        <strain evidence="14">SYSU_2023b</strain>
        <tissue evidence="14">Whole body</tissue>
    </source>
</reference>
<keyword evidence="6 13" id="KW-1133">Transmembrane helix</keyword>
<evidence type="ECO:0000256" key="8">
    <source>
        <dbReference type="ARBA" id="ARBA00023065"/>
    </source>
</evidence>
<comment type="caution">
    <text evidence="14">The sequence shown here is derived from an EMBL/GenBank/DDBJ whole genome shotgun (WGS) entry which is preliminary data.</text>
</comment>
<dbReference type="InterPro" id="IPR001873">
    <property type="entry name" value="ENaC"/>
</dbReference>
<evidence type="ECO:0000313" key="14">
    <source>
        <dbReference type="EMBL" id="KAK9893081.1"/>
    </source>
</evidence>
<evidence type="ECO:0000256" key="11">
    <source>
        <dbReference type="ARBA" id="ARBA00023303"/>
    </source>
</evidence>
<dbReference type="AlphaFoldDB" id="A0AAW1VBM2"/>
<evidence type="ECO:0000256" key="12">
    <source>
        <dbReference type="RuleBase" id="RU000679"/>
    </source>
</evidence>
<feature type="transmembrane region" description="Helical" evidence="13">
    <location>
        <begin position="313"/>
        <end position="346"/>
    </location>
</feature>
<keyword evidence="3 12" id="KW-0813">Transport</keyword>
<feature type="non-terminal residue" evidence="14">
    <location>
        <position position="1"/>
    </location>
</feature>
<comment type="subcellular location">
    <subcellularLocation>
        <location evidence="1">Membrane</location>
        <topology evidence="1">Multi-pass membrane protein</topology>
    </subcellularLocation>
</comment>
<dbReference type="PANTHER" id="PTHR11690">
    <property type="entry name" value="AMILORIDE-SENSITIVE SODIUM CHANNEL-RELATED"/>
    <property type="match status" value="1"/>
</dbReference>
<dbReference type="GO" id="GO:0005886">
    <property type="term" value="C:plasma membrane"/>
    <property type="evidence" value="ECO:0007669"/>
    <property type="project" value="TreeGrafter"/>
</dbReference>
<keyword evidence="11 12" id="KW-0407">Ion channel</keyword>
<keyword evidence="10 12" id="KW-0739">Sodium transport</keyword>
<protein>
    <submittedName>
        <fullName evidence="14">Uncharacterized protein</fullName>
    </submittedName>
</protein>
<comment type="similarity">
    <text evidence="2 12">Belongs to the amiloride-sensitive sodium channel (TC 1.A.6) family.</text>
</comment>
<name>A0AAW1VBM2_9CUCU</name>
<sequence>KCDNCSDTILKKAFHSLQALTHPKSLVWDEELMRNLSDILNENNYNLETVMEMIGQNCKELLVKCQWEFKVVNCMEIFMENYSKYGLCCTFYGTKRVRNEHTYTENYGTEGTLSVIINPMIEKNTYSMKPRSIKVLFHDSLSYPEFRALKKIITTGTQTHMQILGTRIMCSAEVAELAIEQRECVFPDEVHLKYFKTYSDANCLIEREADEFIRICGCVPFYFDFTGKRKCNIHQISCVIDNVLRNNTWQEASDFCPASCEDFLYEVKTTHVKLEKGNFHHLVSDDELDKLEEHTTQLKIYFVEFQKVLRRDLMFSTISLIASFGGIYSLLMGCSFLTICEIFYYLTLRLMVNRYIFMKQKEPK</sequence>
<keyword evidence="9 13" id="KW-0472">Membrane</keyword>
<keyword evidence="8 12" id="KW-0406">Ion transport</keyword>
<dbReference type="GO" id="GO:0015280">
    <property type="term" value="F:ligand-gated sodium channel activity"/>
    <property type="evidence" value="ECO:0007669"/>
    <property type="project" value="TreeGrafter"/>
</dbReference>
<evidence type="ECO:0000256" key="6">
    <source>
        <dbReference type="ARBA" id="ARBA00022989"/>
    </source>
</evidence>
<evidence type="ECO:0000256" key="1">
    <source>
        <dbReference type="ARBA" id="ARBA00004141"/>
    </source>
</evidence>
<evidence type="ECO:0000256" key="10">
    <source>
        <dbReference type="ARBA" id="ARBA00023201"/>
    </source>
</evidence>
<keyword evidence="7" id="KW-0915">Sodium</keyword>
<evidence type="ECO:0000256" key="9">
    <source>
        <dbReference type="ARBA" id="ARBA00023136"/>
    </source>
</evidence>
<proteinExistence type="inferred from homology"/>
<gene>
    <name evidence="14" type="ORF">WA026_023645</name>
</gene>
<keyword evidence="4 12" id="KW-0894">Sodium channel</keyword>
<dbReference type="Gene3D" id="1.10.287.770">
    <property type="entry name" value="YojJ-like"/>
    <property type="match status" value="1"/>
</dbReference>
<evidence type="ECO:0000256" key="13">
    <source>
        <dbReference type="SAM" id="Phobius"/>
    </source>
</evidence>
<evidence type="ECO:0000256" key="5">
    <source>
        <dbReference type="ARBA" id="ARBA00022692"/>
    </source>
</evidence>
<dbReference type="PANTHER" id="PTHR11690:SF237">
    <property type="entry name" value="PICKPOCKET 16-RELATED"/>
    <property type="match status" value="1"/>
</dbReference>
<keyword evidence="5 12" id="KW-0812">Transmembrane</keyword>
<dbReference type="Gene3D" id="2.60.470.10">
    <property type="entry name" value="Acid-sensing ion channels like domains"/>
    <property type="match status" value="1"/>
</dbReference>
<evidence type="ECO:0000256" key="3">
    <source>
        <dbReference type="ARBA" id="ARBA00022448"/>
    </source>
</evidence>
<dbReference type="Proteomes" id="UP001431783">
    <property type="component" value="Unassembled WGS sequence"/>
</dbReference>
<accession>A0AAW1VBM2</accession>
<evidence type="ECO:0000256" key="7">
    <source>
        <dbReference type="ARBA" id="ARBA00023053"/>
    </source>
</evidence>
<organism evidence="14 15">
    <name type="scientific">Henosepilachna vigintioctopunctata</name>
    <dbReference type="NCBI Taxonomy" id="420089"/>
    <lineage>
        <taxon>Eukaryota</taxon>
        <taxon>Metazoa</taxon>
        <taxon>Ecdysozoa</taxon>
        <taxon>Arthropoda</taxon>
        <taxon>Hexapoda</taxon>
        <taxon>Insecta</taxon>
        <taxon>Pterygota</taxon>
        <taxon>Neoptera</taxon>
        <taxon>Endopterygota</taxon>
        <taxon>Coleoptera</taxon>
        <taxon>Polyphaga</taxon>
        <taxon>Cucujiformia</taxon>
        <taxon>Coccinelloidea</taxon>
        <taxon>Coccinellidae</taxon>
        <taxon>Epilachninae</taxon>
        <taxon>Epilachnini</taxon>
        <taxon>Henosepilachna</taxon>
    </lineage>
</organism>